<keyword evidence="1" id="KW-0489">Methyltransferase</keyword>
<evidence type="ECO:0000313" key="1">
    <source>
        <dbReference type="EMBL" id="MBG9979261.1"/>
    </source>
</evidence>
<dbReference type="PANTHER" id="PTHR43844">
    <property type="entry name" value="METHIONINE SYNTHASE"/>
    <property type="match status" value="1"/>
</dbReference>
<comment type="caution">
    <text evidence="1">The sequence shown here is derived from an EMBL/GenBank/DDBJ whole genome shotgun (WGS) entry which is preliminary data.</text>
</comment>
<dbReference type="Gene3D" id="3.20.20.210">
    <property type="match status" value="1"/>
</dbReference>
<dbReference type="RefSeq" id="WP_197105286.1">
    <property type="nucleotide sequence ID" value="NZ_JACCEL010000040.1"/>
</dbReference>
<gene>
    <name evidence="1" type="ORF">HYQ42_10795</name>
</gene>
<reference evidence="1 2" key="1">
    <citation type="submission" date="2020-07" db="EMBL/GenBank/DDBJ databases">
        <title>Facklamia lactis sp. nov., isolated from raw milk.</title>
        <authorList>
            <person name="Doll E.V."/>
            <person name="Huptas C."/>
            <person name="Staib L."/>
            <person name="Wenning M."/>
            <person name="Scherer S."/>
        </authorList>
    </citation>
    <scope>NUCLEOTIDE SEQUENCE [LARGE SCALE GENOMIC DNA]</scope>
    <source>
        <strain evidence="1 2">DSM 104272</strain>
    </source>
</reference>
<proteinExistence type="predicted"/>
<dbReference type="InterPro" id="IPR038071">
    <property type="entry name" value="UROD/MetE-like_sf"/>
</dbReference>
<dbReference type="Proteomes" id="UP000823401">
    <property type="component" value="Unassembled WGS sequence"/>
</dbReference>
<protein>
    <submittedName>
        <fullName evidence="1">5-methyltetrahydropteroyltriglutamate--homocysteine methyltransferase</fullName>
    </submittedName>
</protein>
<keyword evidence="1" id="KW-0808">Transferase</keyword>
<dbReference type="GO" id="GO:0008168">
    <property type="term" value="F:methyltransferase activity"/>
    <property type="evidence" value="ECO:0007669"/>
    <property type="project" value="UniProtKB-KW"/>
</dbReference>
<dbReference type="GO" id="GO:0032259">
    <property type="term" value="P:methylation"/>
    <property type="evidence" value="ECO:0007669"/>
    <property type="project" value="UniProtKB-KW"/>
</dbReference>
<dbReference type="PANTHER" id="PTHR43844:SF1">
    <property type="entry name" value="METHIONINE SYNTHASE"/>
    <property type="match status" value="1"/>
</dbReference>
<dbReference type="CDD" id="cd03311">
    <property type="entry name" value="CIMS_C_terminal_like"/>
    <property type="match status" value="1"/>
</dbReference>
<dbReference type="EMBL" id="JACCEL010000040">
    <property type="protein sequence ID" value="MBG9979261.1"/>
    <property type="molecule type" value="Genomic_DNA"/>
</dbReference>
<name>A0ABS0LLW7_9LACT</name>
<dbReference type="InterPro" id="IPR002629">
    <property type="entry name" value="Met_Synth_C/arc"/>
</dbReference>
<sequence>MTKTANSTNRFLTVGSLLRPESLLDYKTKIEHRDDIAYPFYNDFDGYKREEDLAVEAVVGQQIEHGLPEVTDGEYSKSMWHLDFVWGLNGIKRYIADNGYFFRDLDQESNYETRKDIGITIESPLHGHNHTFIDHFNRLKEVSPQGATLKQCIPSPSHIFGELSLSEEIGGKVYQTAEEFKKDLSQAYKDFLKEFAEAGGTIIQFDDCLWELFAEDNPHSPFSGTDFDHSSILGLAQEFIDLNNDVIAYAHSLGLKVYTHNCRGNYDSRNMGGGSYEKIAHLFLEKQNYDRFYLEWDDERAGDLSALSVFKNKPDTEVVLGFLSSKSAKLDDEAAVYEQLEKATQYVSKDNLYLSHQCGFASCDGGNELSQEQQWDKIKQGQAIAYRFWGE</sequence>
<evidence type="ECO:0000313" key="2">
    <source>
        <dbReference type="Proteomes" id="UP000823401"/>
    </source>
</evidence>
<organism evidence="1 2">
    <name type="scientific">Ruoffia tabacinasalis</name>
    <dbReference type="NCBI Taxonomy" id="87458"/>
    <lineage>
        <taxon>Bacteria</taxon>
        <taxon>Bacillati</taxon>
        <taxon>Bacillota</taxon>
        <taxon>Bacilli</taxon>
        <taxon>Lactobacillales</taxon>
        <taxon>Aerococcaceae</taxon>
        <taxon>Ruoffia</taxon>
    </lineage>
</organism>
<accession>A0ABS0LLW7</accession>
<dbReference type="SUPFAM" id="SSF51726">
    <property type="entry name" value="UROD/MetE-like"/>
    <property type="match status" value="1"/>
</dbReference>
<keyword evidence="2" id="KW-1185">Reference proteome</keyword>